<comment type="subcellular location">
    <subcellularLocation>
        <location evidence="2">Membrane</location>
    </subcellularLocation>
</comment>
<evidence type="ECO:0000256" key="6">
    <source>
        <dbReference type="ARBA" id="ARBA00022692"/>
    </source>
</evidence>
<evidence type="ECO:0000256" key="3">
    <source>
        <dbReference type="ARBA" id="ARBA00012438"/>
    </source>
</evidence>
<keyword evidence="5" id="KW-0808">Transferase</keyword>
<dbReference type="PANTHER" id="PTHR45436:SF5">
    <property type="entry name" value="SENSOR HISTIDINE KINASE TRCS"/>
    <property type="match status" value="1"/>
</dbReference>
<sequence length="459" mass="49818">MPGLSGRSLVGRLVLLAAGWSVVVLIVTGLALTAFFQQAALRRFDQGLIELTEVLNAGINIKNGEVVVPPVNDTRSGRAFAGRYWEIAEHGSSGKIRAIRKSHSLFDTELKVSDDVIAGIAAQPGTAIYFNTIGPLDQPLRASGMQVQLDDRAQPVIILVAEDRSPIDREAERFALMTGAALLALGAGILAAVFLQVRIGLQPLFSLRREVAEVRKGRAERIEGDYPTELEPLARELNALVAHNQDVVERQRTHVGNLAHALKTPLSVMLTEAQQQPSQLSEVVTRQAEAMRNHVEHHLRRARAAARSQSMGERTLVEPVIDELAVTLERIFQRKGVEIDWRCPDDLCFRGEKQDLMEVAGNVMENAGKWCKAKVRVTAEIAGPETLLLRVEDDGPGLPAERRGEVLKRGARLDESAPGSGLGLAIVDELARAYGGTVTLGDAAMGGLKVEIVLPRAEA</sequence>
<evidence type="ECO:0000256" key="4">
    <source>
        <dbReference type="ARBA" id="ARBA00022553"/>
    </source>
</evidence>
<dbReference type="OrthoDB" id="9809567at2"/>
<dbReference type="InterPro" id="IPR036097">
    <property type="entry name" value="HisK_dim/P_sf"/>
</dbReference>
<accession>A0A2D2B3Q6</accession>
<feature type="domain" description="HAMP" evidence="13">
    <location>
        <begin position="198"/>
        <end position="249"/>
    </location>
</feature>
<dbReference type="KEGG" id="cmb:CSW64_06830"/>
<keyword evidence="9" id="KW-0902">Two-component regulatory system</keyword>
<dbReference type="Gene3D" id="3.30.565.10">
    <property type="entry name" value="Histidine kinase-like ATPase, C-terminal domain"/>
    <property type="match status" value="1"/>
</dbReference>
<evidence type="ECO:0000256" key="1">
    <source>
        <dbReference type="ARBA" id="ARBA00000085"/>
    </source>
</evidence>
<dbReference type="PROSITE" id="PS50885">
    <property type="entry name" value="HAMP"/>
    <property type="match status" value="1"/>
</dbReference>
<dbReference type="Pfam" id="PF02518">
    <property type="entry name" value="HATPase_c"/>
    <property type="match status" value="1"/>
</dbReference>
<evidence type="ECO:0000256" key="10">
    <source>
        <dbReference type="ARBA" id="ARBA00023136"/>
    </source>
</evidence>
<keyword evidence="15" id="KW-1185">Reference proteome</keyword>
<feature type="domain" description="Histidine kinase" evidence="12">
    <location>
        <begin position="257"/>
        <end position="458"/>
    </location>
</feature>
<evidence type="ECO:0000256" key="9">
    <source>
        <dbReference type="ARBA" id="ARBA00023012"/>
    </source>
</evidence>
<keyword evidence="10 11" id="KW-0472">Membrane</keyword>
<feature type="transmembrane region" description="Helical" evidence="11">
    <location>
        <begin position="174"/>
        <end position="195"/>
    </location>
</feature>
<keyword evidence="4" id="KW-0597">Phosphoprotein</keyword>
<gene>
    <name evidence="14" type="ORF">CSW64_06830</name>
</gene>
<keyword evidence="8 11" id="KW-1133">Transmembrane helix</keyword>
<dbReference type="InterPro" id="IPR003660">
    <property type="entry name" value="HAMP_dom"/>
</dbReference>
<dbReference type="AlphaFoldDB" id="A0A2D2B3Q6"/>
<evidence type="ECO:0000256" key="8">
    <source>
        <dbReference type="ARBA" id="ARBA00022989"/>
    </source>
</evidence>
<keyword evidence="7 14" id="KW-0418">Kinase</keyword>
<reference evidence="14 15" key="1">
    <citation type="submission" date="2017-10" db="EMBL/GenBank/DDBJ databases">
        <title>Genome sequence of Caulobacter mirabilis FWC38.</title>
        <authorList>
            <person name="Fiebig A."/>
            <person name="Crosson S."/>
        </authorList>
    </citation>
    <scope>NUCLEOTIDE SEQUENCE [LARGE SCALE GENOMIC DNA]</scope>
    <source>
        <strain evidence="14 15">FWC 38</strain>
    </source>
</reference>
<dbReference type="InterPro" id="IPR004358">
    <property type="entry name" value="Sig_transdc_His_kin-like_C"/>
</dbReference>
<dbReference type="EMBL" id="CP024201">
    <property type="protein sequence ID" value="ATQ44910.1"/>
    <property type="molecule type" value="Genomic_DNA"/>
</dbReference>
<evidence type="ECO:0000259" key="12">
    <source>
        <dbReference type="PROSITE" id="PS50109"/>
    </source>
</evidence>
<dbReference type="GO" id="GO:0005886">
    <property type="term" value="C:plasma membrane"/>
    <property type="evidence" value="ECO:0007669"/>
    <property type="project" value="TreeGrafter"/>
</dbReference>
<dbReference type="InterPro" id="IPR005467">
    <property type="entry name" value="His_kinase_dom"/>
</dbReference>
<dbReference type="GO" id="GO:0000155">
    <property type="term" value="F:phosphorelay sensor kinase activity"/>
    <property type="evidence" value="ECO:0007669"/>
    <property type="project" value="InterPro"/>
</dbReference>
<organism evidence="14 15">
    <name type="scientific">Caulobacter mirabilis</name>
    <dbReference type="NCBI Taxonomy" id="69666"/>
    <lineage>
        <taxon>Bacteria</taxon>
        <taxon>Pseudomonadati</taxon>
        <taxon>Pseudomonadota</taxon>
        <taxon>Alphaproteobacteria</taxon>
        <taxon>Caulobacterales</taxon>
        <taxon>Caulobacteraceae</taxon>
        <taxon>Caulobacter</taxon>
    </lineage>
</organism>
<name>A0A2D2B3Q6_9CAUL</name>
<evidence type="ECO:0000313" key="15">
    <source>
        <dbReference type="Proteomes" id="UP000228945"/>
    </source>
</evidence>
<dbReference type="PROSITE" id="PS50109">
    <property type="entry name" value="HIS_KIN"/>
    <property type="match status" value="1"/>
</dbReference>
<dbReference type="InterPro" id="IPR036890">
    <property type="entry name" value="HATPase_C_sf"/>
</dbReference>
<dbReference type="PANTHER" id="PTHR45436">
    <property type="entry name" value="SENSOR HISTIDINE KINASE YKOH"/>
    <property type="match status" value="1"/>
</dbReference>
<comment type="catalytic activity">
    <reaction evidence="1">
        <text>ATP + protein L-histidine = ADP + protein N-phospho-L-histidine.</text>
        <dbReference type="EC" id="2.7.13.3"/>
    </reaction>
</comment>
<evidence type="ECO:0000313" key="14">
    <source>
        <dbReference type="EMBL" id="ATQ44910.1"/>
    </source>
</evidence>
<dbReference type="EC" id="2.7.13.3" evidence="3"/>
<dbReference type="SUPFAM" id="SSF55874">
    <property type="entry name" value="ATPase domain of HSP90 chaperone/DNA topoisomerase II/histidine kinase"/>
    <property type="match status" value="1"/>
</dbReference>
<protein>
    <recommendedName>
        <fullName evidence="3">histidine kinase</fullName>
        <ecNumber evidence="3">2.7.13.3</ecNumber>
    </recommendedName>
</protein>
<feature type="transmembrane region" description="Helical" evidence="11">
    <location>
        <begin position="12"/>
        <end position="36"/>
    </location>
</feature>
<evidence type="ECO:0000256" key="2">
    <source>
        <dbReference type="ARBA" id="ARBA00004370"/>
    </source>
</evidence>
<evidence type="ECO:0000259" key="13">
    <source>
        <dbReference type="PROSITE" id="PS50885"/>
    </source>
</evidence>
<dbReference type="Gene3D" id="1.10.287.130">
    <property type="match status" value="1"/>
</dbReference>
<proteinExistence type="predicted"/>
<evidence type="ECO:0000256" key="7">
    <source>
        <dbReference type="ARBA" id="ARBA00022777"/>
    </source>
</evidence>
<dbReference type="Proteomes" id="UP000228945">
    <property type="component" value="Chromosome"/>
</dbReference>
<dbReference type="InterPro" id="IPR050428">
    <property type="entry name" value="TCS_sensor_his_kinase"/>
</dbReference>
<dbReference type="PRINTS" id="PR00344">
    <property type="entry name" value="BCTRLSENSOR"/>
</dbReference>
<keyword evidence="6 11" id="KW-0812">Transmembrane</keyword>
<dbReference type="SUPFAM" id="SSF47384">
    <property type="entry name" value="Homodimeric domain of signal transducing histidine kinase"/>
    <property type="match status" value="1"/>
</dbReference>
<dbReference type="SMART" id="SM00387">
    <property type="entry name" value="HATPase_c"/>
    <property type="match status" value="1"/>
</dbReference>
<dbReference type="InterPro" id="IPR003594">
    <property type="entry name" value="HATPase_dom"/>
</dbReference>
<evidence type="ECO:0000256" key="5">
    <source>
        <dbReference type="ARBA" id="ARBA00022679"/>
    </source>
</evidence>
<evidence type="ECO:0000256" key="11">
    <source>
        <dbReference type="SAM" id="Phobius"/>
    </source>
</evidence>